<dbReference type="EMBL" id="MLJW01000576">
    <property type="protein sequence ID" value="OIQ84985.1"/>
    <property type="molecule type" value="Genomic_DNA"/>
</dbReference>
<reference evidence="1" key="1">
    <citation type="submission" date="2016-10" db="EMBL/GenBank/DDBJ databases">
        <title>Sequence of Gallionella enrichment culture.</title>
        <authorList>
            <person name="Poehlein A."/>
            <person name="Muehling M."/>
            <person name="Daniel R."/>
        </authorList>
    </citation>
    <scope>NUCLEOTIDE SEQUENCE</scope>
</reference>
<accession>A0A1J5QN34</accession>
<sequence length="354" mass="40608">MNVNTGKLRVLLKKLREQAAGQGTDALGYHQLGAHWSIAFMCEEAALAWEMYRAATLAMLPCTKFFRGHQSENEKALTPHATWTLLRDHAIPNLELQAAMTDDECKLHGCPGRVQYYDSLSATWKSVDVPSVRWFDGRDLIKAHLADTQADVDRRIADTLYRHEAAATGEPTRAKIERLEKYRRFVSTQAIENRKTFDKRKRDAAHWLAKLERYPDFSKILFRILRSAENEVRKSMGVGLVGESWVSETELYYRVKKLFPEVESTQHGKLSWLGRQHLDIWLPDLQVAIEYHGEQHFRSIDFFGGEAAFEKVRERDARKRALCAQNGVRLIEIAYDADVTDDALRSMINGTCLP</sequence>
<name>A0A1J5QN34_9ZZZZ</name>
<dbReference type="AlphaFoldDB" id="A0A1J5QN34"/>
<comment type="caution">
    <text evidence="1">The sequence shown here is derived from an EMBL/GenBank/DDBJ whole genome shotgun (WGS) entry which is preliminary data.</text>
</comment>
<evidence type="ECO:0000313" key="1">
    <source>
        <dbReference type="EMBL" id="OIQ84985.1"/>
    </source>
</evidence>
<protein>
    <submittedName>
        <fullName evidence="1">Uncharacterized protein</fullName>
    </submittedName>
</protein>
<organism evidence="1">
    <name type="scientific">mine drainage metagenome</name>
    <dbReference type="NCBI Taxonomy" id="410659"/>
    <lineage>
        <taxon>unclassified sequences</taxon>
        <taxon>metagenomes</taxon>
        <taxon>ecological metagenomes</taxon>
    </lineage>
</organism>
<dbReference type="Gene3D" id="3.40.960.10">
    <property type="entry name" value="VSR Endonuclease"/>
    <property type="match status" value="1"/>
</dbReference>
<gene>
    <name evidence="1" type="ORF">GALL_331780</name>
</gene>
<proteinExistence type="predicted"/>